<dbReference type="InterPro" id="IPR036291">
    <property type="entry name" value="NAD(P)-bd_dom_sf"/>
</dbReference>
<feature type="domain" description="Gfo/Idh/MocA-like oxidoreductase bacterial type C-terminal" evidence="3">
    <location>
        <begin position="209"/>
        <end position="306"/>
    </location>
</feature>
<evidence type="ECO:0000259" key="3">
    <source>
        <dbReference type="Pfam" id="PF19051"/>
    </source>
</evidence>
<gene>
    <name evidence="4" type="ORF">IAB03_02645</name>
</gene>
<organism evidence="4 5">
    <name type="scientific">Candidatus Gallibacteroides avistercoris</name>
    <dbReference type="NCBI Taxonomy" id="2840833"/>
    <lineage>
        <taxon>Bacteria</taxon>
        <taxon>Pseudomonadati</taxon>
        <taxon>Bacteroidota</taxon>
        <taxon>Bacteroidia</taxon>
        <taxon>Bacteroidales</taxon>
        <taxon>Bacteroidaceae</taxon>
        <taxon>Bacteroidaceae incertae sedis</taxon>
        <taxon>Candidatus Gallibacteroides</taxon>
    </lineage>
</organism>
<keyword evidence="1" id="KW-0732">Signal</keyword>
<evidence type="ECO:0000313" key="4">
    <source>
        <dbReference type="EMBL" id="HIU54689.1"/>
    </source>
</evidence>
<dbReference type="PROSITE" id="PS51318">
    <property type="entry name" value="TAT"/>
    <property type="match status" value="1"/>
</dbReference>
<dbReference type="Pfam" id="PF01408">
    <property type="entry name" value="GFO_IDH_MocA"/>
    <property type="match status" value="1"/>
</dbReference>
<dbReference type="EMBL" id="DVNA01000059">
    <property type="protein sequence ID" value="HIU54689.1"/>
    <property type="molecule type" value="Genomic_DNA"/>
</dbReference>
<dbReference type="InterPro" id="IPR019546">
    <property type="entry name" value="TAT_signal_bac_arc"/>
</dbReference>
<dbReference type="Pfam" id="PF19051">
    <property type="entry name" value="GFO_IDH_MocA_C2"/>
    <property type="match status" value="2"/>
</dbReference>
<dbReference type="GO" id="GO:0000166">
    <property type="term" value="F:nucleotide binding"/>
    <property type="evidence" value="ECO:0007669"/>
    <property type="project" value="InterPro"/>
</dbReference>
<dbReference type="Gene3D" id="3.30.360.10">
    <property type="entry name" value="Dihydrodipicolinate Reductase, domain 2"/>
    <property type="match status" value="1"/>
</dbReference>
<dbReference type="AlphaFoldDB" id="A0A9D1M6T0"/>
<protein>
    <submittedName>
        <fullName evidence="4">Gfo/Idh/MocA family oxidoreductase</fullName>
    </submittedName>
</protein>
<sequence length="440" mass="49424">MNRRNFLQKSALTAAGLSLAPLFGKSFASVYGASAPSNKVKVALIGCRSMGWSDLNTFLGFPEVECVALCDVDDKWLNTRAKDVQKKSGKAVPNLYKDWRRVIENPDVDVVIVGTPDHWHCLPTIHACEAGKDVYVEKPLANTIEECDLMVRAARKYNRIVQVGQWQRSDPHWDEAANYLKAGNIGRIRTVKVWAYQDGKPTLPVKPDTNPPAGVDYDMWLGPAPKRPFNEYRFHYNFRFFWDYAGGLMSDWGVHLLDYALEGMNAELPTRVFGSGGKFAYPTDAMETPDTLMATYAYDGFNIIWDHACGINHGLYNRREGLAFFGENGTMVLDRAGWEVIPVVAGKNHRMEAVPFKKGEGKGLKNHVANMLDCIKTRKLPNADIAIGARVAKMSHLANISCRLQREVIWDDAKSRFVGDKEANQLAKAHYRSPWKLPKV</sequence>
<dbReference type="Gene3D" id="3.40.50.720">
    <property type="entry name" value="NAD(P)-binding Rossmann-like Domain"/>
    <property type="match status" value="1"/>
</dbReference>
<dbReference type="InterPro" id="IPR043906">
    <property type="entry name" value="Gfo/Idh/MocA_OxRdtase_bact_C"/>
</dbReference>
<feature type="chain" id="PRO_5039523660" evidence="1">
    <location>
        <begin position="29"/>
        <end position="440"/>
    </location>
</feature>
<feature type="domain" description="Gfo/Idh/MocA-like oxidoreductase bacterial type C-terminal" evidence="3">
    <location>
        <begin position="365"/>
        <end position="436"/>
    </location>
</feature>
<evidence type="ECO:0000259" key="2">
    <source>
        <dbReference type="Pfam" id="PF01408"/>
    </source>
</evidence>
<evidence type="ECO:0000256" key="1">
    <source>
        <dbReference type="SAM" id="SignalP"/>
    </source>
</evidence>
<reference evidence="4" key="2">
    <citation type="journal article" date="2021" name="PeerJ">
        <title>Extensive microbial diversity within the chicken gut microbiome revealed by metagenomics and culture.</title>
        <authorList>
            <person name="Gilroy R."/>
            <person name="Ravi A."/>
            <person name="Getino M."/>
            <person name="Pursley I."/>
            <person name="Horton D.L."/>
            <person name="Alikhan N.F."/>
            <person name="Baker D."/>
            <person name="Gharbi K."/>
            <person name="Hall N."/>
            <person name="Watson M."/>
            <person name="Adriaenssens E.M."/>
            <person name="Foster-Nyarko E."/>
            <person name="Jarju S."/>
            <person name="Secka A."/>
            <person name="Antonio M."/>
            <person name="Oren A."/>
            <person name="Chaudhuri R.R."/>
            <person name="La Ragione R."/>
            <person name="Hildebrand F."/>
            <person name="Pallen M.J."/>
        </authorList>
    </citation>
    <scope>NUCLEOTIDE SEQUENCE</scope>
    <source>
        <strain evidence="4">CHK158-818</strain>
    </source>
</reference>
<dbReference type="NCBIfam" id="TIGR01409">
    <property type="entry name" value="TAT_signal_seq"/>
    <property type="match status" value="1"/>
</dbReference>
<dbReference type="InterPro" id="IPR006311">
    <property type="entry name" value="TAT_signal"/>
</dbReference>
<dbReference type="InterPro" id="IPR000683">
    <property type="entry name" value="Gfo/Idh/MocA-like_OxRdtase_N"/>
</dbReference>
<name>A0A9D1M6T0_9BACT</name>
<comment type="caution">
    <text evidence="4">The sequence shown here is derived from an EMBL/GenBank/DDBJ whole genome shotgun (WGS) entry which is preliminary data.</text>
</comment>
<dbReference type="InterPro" id="IPR050463">
    <property type="entry name" value="Gfo/Idh/MocA_oxidrdct_glycsds"/>
</dbReference>
<evidence type="ECO:0000313" key="5">
    <source>
        <dbReference type="Proteomes" id="UP000824112"/>
    </source>
</evidence>
<dbReference type="PANTHER" id="PTHR43818">
    <property type="entry name" value="BCDNA.GH03377"/>
    <property type="match status" value="1"/>
</dbReference>
<dbReference type="SUPFAM" id="SSF55347">
    <property type="entry name" value="Glyceraldehyde-3-phosphate dehydrogenase-like, C-terminal domain"/>
    <property type="match status" value="1"/>
</dbReference>
<reference evidence="4" key="1">
    <citation type="submission" date="2020-10" db="EMBL/GenBank/DDBJ databases">
        <authorList>
            <person name="Gilroy R."/>
        </authorList>
    </citation>
    <scope>NUCLEOTIDE SEQUENCE</scope>
    <source>
        <strain evidence="4">CHK158-818</strain>
    </source>
</reference>
<proteinExistence type="predicted"/>
<accession>A0A9D1M6T0</accession>
<feature type="signal peptide" evidence="1">
    <location>
        <begin position="1"/>
        <end position="28"/>
    </location>
</feature>
<dbReference type="Proteomes" id="UP000824112">
    <property type="component" value="Unassembled WGS sequence"/>
</dbReference>
<feature type="domain" description="Gfo/Idh/MocA-like oxidoreductase N-terminal" evidence="2">
    <location>
        <begin position="41"/>
        <end position="164"/>
    </location>
</feature>
<dbReference type="PANTHER" id="PTHR43818:SF5">
    <property type="entry name" value="OXIDOREDUCTASE FAMILY PROTEIN"/>
    <property type="match status" value="1"/>
</dbReference>
<dbReference type="SUPFAM" id="SSF51735">
    <property type="entry name" value="NAD(P)-binding Rossmann-fold domains"/>
    <property type="match status" value="1"/>
</dbReference>